<feature type="chain" id="PRO_5042783295" evidence="6">
    <location>
        <begin position="24"/>
        <end position="338"/>
    </location>
</feature>
<sequence length="338" mass="38413">MNFKTTLIFTALSAMSICSFAQAEAKSAQGLTVYTYKSFSSDWGAGPKVKQGFEQQYPQCRVNYVSFDSSGVLFNRLRLEGKKTKADIVLGLSNHLLQEAIKSELFSEHKVDLNRLSLPISWQDRRFLPYDFGHYAFIYDKTKLVNPPQSLQELVERQDLRVIYQDPRTSSVGRGLIIWLNLVYPQQEVDRAWQTLAKHTVTVGKGWTESYGAFLKGEADLVLSYSTSPLYHLLNEQKDQYQATDFAEGGVLQVELAAKIANKENACGDLFMDYLISPQAQTHIVKNNVMLSVISDPIEPHYDALKQYQLKTNVFDSSNISAEQLKKWINQWQASLVK</sequence>
<reference evidence="7 10" key="2">
    <citation type="submission" date="2020-12" db="EMBL/GenBank/DDBJ databases">
        <title>ASc-MMNZ-VFA-070.</title>
        <authorList>
            <person name="Schryvers A."/>
            <person name="Mostafa Nazari M."/>
            <person name="Farshchi Andisi V."/>
            <person name="Timsit E."/>
            <person name="Walter Morck D."/>
        </authorList>
    </citation>
    <scope>NUCLEOTIDE SEQUENCE [LARGE SCALE GENOMIC DNA]</scope>
    <source>
        <strain evidence="7 10">ASc-MMNZ-VFA-070</strain>
    </source>
</reference>
<evidence type="ECO:0000313" key="7">
    <source>
        <dbReference type="EMBL" id="QQF83195.1"/>
    </source>
</evidence>
<comment type="similarity">
    <text evidence="2">Belongs to the bacterial solute-binding protein 1 family.</text>
</comment>
<evidence type="ECO:0000256" key="4">
    <source>
        <dbReference type="ARBA" id="ARBA00022729"/>
    </source>
</evidence>
<keyword evidence="10" id="KW-1185">Reference proteome</keyword>
<evidence type="ECO:0000256" key="6">
    <source>
        <dbReference type="SAM" id="SignalP"/>
    </source>
</evidence>
<accession>A0A9Q6K760</accession>
<organism evidence="7 10">
    <name type="scientific">Histophilus somni</name>
    <name type="common">Haemophilus somnus</name>
    <dbReference type="NCBI Taxonomy" id="731"/>
    <lineage>
        <taxon>Bacteria</taxon>
        <taxon>Pseudomonadati</taxon>
        <taxon>Pseudomonadota</taxon>
        <taxon>Gammaproteobacteria</taxon>
        <taxon>Pasteurellales</taxon>
        <taxon>Pasteurellaceae</taxon>
        <taxon>Histophilus</taxon>
    </lineage>
</organism>
<dbReference type="GO" id="GO:0030976">
    <property type="term" value="F:thiamine pyrophosphate binding"/>
    <property type="evidence" value="ECO:0007669"/>
    <property type="project" value="TreeGrafter"/>
</dbReference>
<keyword evidence="3" id="KW-0813">Transport</keyword>
<evidence type="ECO:0000256" key="1">
    <source>
        <dbReference type="ARBA" id="ARBA00004418"/>
    </source>
</evidence>
<dbReference type="AlphaFoldDB" id="A0A9Q6K760"/>
<dbReference type="GO" id="GO:0030975">
    <property type="term" value="F:thiamine binding"/>
    <property type="evidence" value="ECO:0007669"/>
    <property type="project" value="InterPro"/>
</dbReference>
<dbReference type="Pfam" id="PF13531">
    <property type="entry name" value="SBP_bac_11"/>
    <property type="match status" value="1"/>
</dbReference>
<dbReference type="PANTHER" id="PTHR30006">
    <property type="entry name" value="THIAMINE-BINDING PERIPLASMIC PROTEIN-RELATED"/>
    <property type="match status" value="1"/>
</dbReference>
<keyword evidence="5" id="KW-0574">Periplasm</keyword>
<dbReference type="GO" id="GO:0030288">
    <property type="term" value="C:outer membrane-bounded periplasmic space"/>
    <property type="evidence" value="ECO:0007669"/>
    <property type="project" value="InterPro"/>
</dbReference>
<dbReference type="OrthoDB" id="8013425at2"/>
<evidence type="ECO:0000313" key="8">
    <source>
        <dbReference type="EMBL" id="TEW30121.1"/>
    </source>
</evidence>
<dbReference type="EMBL" id="CP066558">
    <property type="protein sequence ID" value="QQF83195.1"/>
    <property type="molecule type" value="Genomic_DNA"/>
</dbReference>
<dbReference type="NCBIfam" id="TIGR01276">
    <property type="entry name" value="thiB"/>
    <property type="match status" value="1"/>
</dbReference>
<proteinExistence type="inferred from homology"/>
<evidence type="ECO:0000256" key="2">
    <source>
        <dbReference type="ARBA" id="ARBA00008520"/>
    </source>
</evidence>
<dbReference type="Gene3D" id="3.40.190.10">
    <property type="entry name" value="Periplasmic binding protein-like II"/>
    <property type="match status" value="2"/>
</dbReference>
<comment type="subcellular location">
    <subcellularLocation>
        <location evidence="1">Periplasm</location>
    </subcellularLocation>
</comment>
<dbReference type="RefSeq" id="WP_011609167.1">
    <property type="nucleotide sequence ID" value="NZ_CP018802.1"/>
</dbReference>
<dbReference type="Proteomes" id="UP000297565">
    <property type="component" value="Unassembled WGS sequence"/>
</dbReference>
<dbReference type="PANTHER" id="PTHR30006:SF3">
    <property type="entry name" value="THIAMINE-BINDING PERIPLASMIC PROTEIN"/>
    <property type="match status" value="1"/>
</dbReference>
<reference evidence="8 9" key="1">
    <citation type="submission" date="2019-03" db="EMBL/GenBank/DDBJ databases">
        <title>Horizontal Gene Transfer Machinery in Histophilus somni.</title>
        <authorList>
            <person name="Mostafa Nazari M."/>
            <person name="Liljebjelke K."/>
        </authorList>
    </citation>
    <scope>NUCLEOTIDE SEQUENCE [LARGE SCALE GENOMIC DNA]</scope>
    <source>
        <strain evidence="8 9">UOC-EPH-KLM-04</strain>
    </source>
</reference>
<dbReference type="GO" id="GO:0015888">
    <property type="term" value="P:thiamine transport"/>
    <property type="evidence" value="ECO:0007669"/>
    <property type="project" value="InterPro"/>
</dbReference>
<dbReference type="InterPro" id="IPR005948">
    <property type="entry name" value="ThiB-like"/>
</dbReference>
<dbReference type="NCBIfam" id="TIGR01254">
    <property type="entry name" value="sfuA"/>
    <property type="match status" value="1"/>
</dbReference>
<dbReference type="SUPFAM" id="SSF53850">
    <property type="entry name" value="Periplasmic binding protein-like II"/>
    <property type="match status" value="1"/>
</dbReference>
<gene>
    <name evidence="7" type="primary">thiB</name>
    <name evidence="8" type="ORF">E2R48_04910</name>
    <name evidence="7" type="ORF">JFL49_04670</name>
</gene>
<dbReference type="Proteomes" id="UP000595373">
    <property type="component" value="Chromosome"/>
</dbReference>
<protein>
    <submittedName>
        <fullName evidence="7">Thiamine ABC transporter substrate binding subunit</fullName>
    </submittedName>
</protein>
<evidence type="ECO:0000313" key="10">
    <source>
        <dbReference type="Proteomes" id="UP000595373"/>
    </source>
</evidence>
<feature type="signal peptide" evidence="6">
    <location>
        <begin position="1"/>
        <end position="23"/>
    </location>
</feature>
<name>A0A9Q6K760_HISSO</name>
<evidence type="ECO:0000256" key="5">
    <source>
        <dbReference type="ARBA" id="ARBA00022764"/>
    </source>
</evidence>
<dbReference type="EMBL" id="SNRV01000008">
    <property type="protein sequence ID" value="TEW30121.1"/>
    <property type="molecule type" value="Genomic_DNA"/>
</dbReference>
<keyword evidence="4 6" id="KW-0732">Signal</keyword>
<dbReference type="InterPro" id="IPR005967">
    <property type="entry name" value="ThiB"/>
</dbReference>
<evidence type="ECO:0000256" key="3">
    <source>
        <dbReference type="ARBA" id="ARBA00022448"/>
    </source>
</evidence>
<evidence type="ECO:0000313" key="9">
    <source>
        <dbReference type="Proteomes" id="UP000297565"/>
    </source>
</evidence>